<dbReference type="KEGG" id="mcad:Pan265_09850"/>
<feature type="binding site" evidence="7 8">
    <location>
        <position position="53"/>
    </location>
    <ligand>
        <name>S-adenosyl-L-methionine</name>
        <dbReference type="ChEBI" id="CHEBI:59789"/>
    </ligand>
</feature>
<keyword evidence="3 7" id="KW-0489">Methyltransferase</keyword>
<dbReference type="GO" id="GO:0003723">
    <property type="term" value="F:RNA binding"/>
    <property type="evidence" value="ECO:0007669"/>
    <property type="project" value="UniProtKB-UniRule"/>
</dbReference>
<dbReference type="Gene3D" id="1.10.8.100">
    <property type="entry name" value="Ribosomal RNA adenine dimethylase-like, domain 2"/>
    <property type="match status" value="1"/>
</dbReference>
<keyword evidence="1 7" id="KW-0963">Cytoplasm</keyword>
<evidence type="ECO:0000313" key="11">
    <source>
        <dbReference type="Proteomes" id="UP000320386"/>
    </source>
</evidence>
<feature type="domain" description="Ribosomal RNA adenine methylase transferase N-terminal" evidence="9">
    <location>
        <begin position="33"/>
        <end position="211"/>
    </location>
</feature>
<keyword evidence="2 7" id="KW-0698">rRNA processing</keyword>
<feature type="binding site" evidence="7 8">
    <location>
        <position position="26"/>
    </location>
    <ligand>
        <name>S-adenosyl-L-methionine</name>
        <dbReference type="ChEBI" id="CHEBI:59789"/>
    </ligand>
</feature>
<dbReference type="EMBL" id="CP036280">
    <property type="protein sequence ID" value="QDU71136.1"/>
    <property type="molecule type" value="Genomic_DNA"/>
</dbReference>
<evidence type="ECO:0000256" key="8">
    <source>
        <dbReference type="PROSITE-ProRule" id="PRU01026"/>
    </source>
</evidence>
<evidence type="ECO:0000259" key="9">
    <source>
        <dbReference type="SMART" id="SM00650"/>
    </source>
</evidence>
<feature type="binding site" evidence="7 8">
    <location>
        <position position="100"/>
    </location>
    <ligand>
        <name>S-adenosyl-L-methionine</name>
        <dbReference type="ChEBI" id="CHEBI:59789"/>
    </ligand>
</feature>
<dbReference type="AlphaFoldDB" id="A0A518BVX7"/>
<dbReference type="PANTHER" id="PTHR11727:SF7">
    <property type="entry name" value="DIMETHYLADENOSINE TRANSFERASE-RELATED"/>
    <property type="match status" value="1"/>
</dbReference>
<comment type="similarity">
    <text evidence="7">Belongs to the class I-like SAM-binding methyltransferase superfamily. rRNA adenine N(6)-methyltransferase family. RsmA subfamily.</text>
</comment>
<evidence type="ECO:0000313" key="10">
    <source>
        <dbReference type="EMBL" id="QDU71136.1"/>
    </source>
</evidence>
<dbReference type="CDD" id="cd02440">
    <property type="entry name" value="AdoMet_MTases"/>
    <property type="match status" value="1"/>
</dbReference>
<dbReference type="InterPro" id="IPR001737">
    <property type="entry name" value="KsgA/Erm"/>
</dbReference>
<evidence type="ECO:0000256" key="3">
    <source>
        <dbReference type="ARBA" id="ARBA00022603"/>
    </source>
</evidence>
<evidence type="ECO:0000256" key="5">
    <source>
        <dbReference type="ARBA" id="ARBA00022691"/>
    </source>
</evidence>
<dbReference type="Pfam" id="PF00398">
    <property type="entry name" value="RrnaAD"/>
    <property type="match status" value="1"/>
</dbReference>
<keyword evidence="6 7" id="KW-0694">RNA-binding</keyword>
<comment type="catalytic activity">
    <reaction evidence="7">
        <text>adenosine(1518)/adenosine(1519) in 16S rRNA + 4 S-adenosyl-L-methionine = N(6)-dimethyladenosine(1518)/N(6)-dimethyladenosine(1519) in 16S rRNA + 4 S-adenosyl-L-homocysteine + 4 H(+)</text>
        <dbReference type="Rhea" id="RHEA:19609"/>
        <dbReference type="Rhea" id="RHEA-COMP:10232"/>
        <dbReference type="Rhea" id="RHEA-COMP:10233"/>
        <dbReference type="ChEBI" id="CHEBI:15378"/>
        <dbReference type="ChEBI" id="CHEBI:57856"/>
        <dbReference type="ChEBI" id="CHEBI:59789"/>
        <dbReference type="ChEBI" id="CHEBI:74411"/>
        <dbReference type="ChEBI" id="CHEBI:74493"/>
        <dbReference type="EC" id="2.1.1.182"/>
    </reaction>
</comment>
<dbReference type="HAMAP" id="MF_00607">
    <property type="entry name" value="16SrRNA_methyltr_A"/>
    <property type="match status" value="1"/>
</dbReference>
<accession>A0A518BVX7</accession>
<feature type="binding site" evidence="7 8">
    <location>
        <position position="28"/>
    </location>
    <ligand>
        <name>S-adenosyl-L-methionine</name>
        <dbReference type="ChEBI" id="CHEBI:59789"/>
    </ligand>
</feature>
<evidence type="ECO:0000256" key="4">
    <source>
        <dbReference type="ARBA" id="ARBA00022679"/>
    </source>
</evidence>
<sequence>MTPDEPSVQRLLAMSGLHPKKALGQNFLIDRHHLQRIVEAAELSRGDRVVEVGPGTGVLTACLLEAGVSVVAVEFDRDLEPLLRERFGEDGERFRLIIGDALDGKHGLNPGLLEAVGDQAFSMVANLPYQIASPLLINLAIQTPGMRRAVVMIQREVADRIAAGPGSKTYGVLSILLQAAFEVEKISRVPPGCFYPSPKIDSAVIRLRRLAEPRVGDLEGFGCFLHRLFSQRRKQVGSVLGRDLAWPDGLTPESRPEQIGIDDLVRLYKVVLDQGNKRG</sequence>
<dbReference type="FunFam" id="3.40.50.150:FF:000023">
    <property type="entry name" value="Ribosomal RNA small subunit methyltransferase A"/>
    <property type="match status" value="1"/>
</dbReference>
<dbReference type="Gene3D" id="3.40.50.150">
    <property type="entry name" value="Vaccinia Virus protein VP39"/>
    <property type="match status" value="1"/>
</dbReference>
<evidence type="ECO:0000256" key="1">
    <source>
        <dbReference type="ARBA" id="ARBA00022490"/>
    </source>
</evidence>
<protein>
    <recommendedName>
        <fullName evidence="7">Ribosomal RNA small subunit methyltransferase A</fullName>
        <ecNumber evidence="7">2.1.1.182</ecNumber>
    </recommendedName>
    <alternativeName>
        <fullName evidence="7">16S rRNA (adenine(1518)-N(6)/adenine(1519)-N(6))-dimethyltransferase</fullName>
    </alternativeName>
    <alternativeName>
        <fullName evidence="7">16S rRNA dimethyladenosine transferase</fullName>
    </alternativeName>
    <alternativeName>
        <fullName evidence="7">16S rRNA dimethylase</fullName>
    </alternativeName>
    <alternativeName>
        <fullName evidence="7">S-adenosylmethionine-6-N', N'-adenosyl(rRNA) dimethyltransferase</fullName>
    </alternativeName>
</protein>
<dbReference type="GO" id="GO:0005829">
    <property type="term" value="C:cytosol"/>
    <property type="evidence" value="ECO:0007669"/>
    <property type="project" value="TreeGrafter"/>
</dbReference>
<dbReference type="InterPro" id="IPR029063">
    <property type="entry name" value="SAM-dependent_MTases_sf"/>
</dbReference>
<reference evidence="10 11" key="1">
    <citation type="submission" date="2019-02" db="EMBL/GenBank/DDBJ databases">
        <title>Deep-cultivation of Planctomycetes and their phenomic and genomic characterization uncovers novel biology.</title>
        <authorList>
            <person name="Wiegand S."/>
            <person name="Jogler M."/>
            <person name="Boedeker C."/>
            <person name="Pinto D."/>
            <person name="Vollmers J."/>
            <person name="Rivas-Marin E."/>
            <person name="Kohn T."/>
            <person name="Peeters S.H."/>
            <person name="Heuer A."/>
            <person name="Rast P."/>
            <person name="Oberbeckmann S."/>
            <person name="Bunk B."/>
            <person name="Jeske O."/>
            <person name="Meyerdierks A."/>
            <person name="Storesund J.E."/>
            <person name="Kallscheuer N."/>
            <person name="Luecker S."/>
            <person name="Lage O.M."/>
            <person name="Pohl T."/>
            <person name="Merkel B.J."/>
            <person name="Hornburger P."/>
            <person name="Mueller R.-W."/>
            <person name="Bruemmer F."/>
            <person name="Labrenz M."/>
            <person name="Spormann A.M."/>
            <person name="Op den Camp H."/>
            <person name="Overmann J."/>
            <person name="Amann R."/>
            <person name="Jetten M.S.M."/>
            <person name="Mascher T."/>
            <person name="Medema M.H."/>
            <person name="Devos D.P."/>
            <person name="Kaster A.-K."/>
            <person name="Ovreas L."/>
            <person name="Rohde M."/>
            <person name="Galperin M.Y."/>
            <person name="Jogler C."/>
        </authorList>
    </citation>
    <scope>NUCLEOTIDE SEQUENCE [LARGE SCALE GENOMIC DNA]</scope>
    <source>
        <strain evidence="10 11">Pan265</strain>
    </source>
</reference>
<dbReference type="Proteomes" id="UP000320386">
    <property type="component" value="Chromosome"/>
</dbReference>
<evidence type="ECO:0000256" key="2">
    <source>
        <dbReference type="ARBA" id="ARBA00022552"/>
    </source>
</evidence>
<dbReference type="InterPro" id="IPR011530">
    <property type="entry name" value="rRNA_adenine_dimethylase"/>
</dbReference>
<keyword evidence="5 7" id="KW-0949">S-adenosyl-L-methionine</keyword>
<proteinExistence type="inferred from homology"/>
<dbReference type="SUPFAM" id="SSF53335">
    <property type="entry name" value="S-adenosyl-L-methionine-dependent methyltransferases"/>
    <property type="match status" value="1"/>
</dbReference>
<dbReference type="PROSITE" id="PS51689">
    <property type="entry name" value="SAM_RNA_A_N6_MT"/>
    <property type="match status" value="1"/>
</dbReference>
<keyword evidence="11" id="KW-1185">Reference proteome</keyword>
<dbReference type="GO" id="GO:0052908">
    <property type="term" value="F:16S rRNA (adenine(1518)-N(6)/adenine(1519)-N(6))-dimethyltransferase activity"/>
    <property type="evidence" value="ECO:0007669"/>
    <property type="project" value="UniProtKB-EC"/>
</dbReference>
<dbReference type="InterPro" id="IPR023165">
    <property type="entry name" value="rRNA_Ade_diMease-like_C"/>
</dbReference>
<dbReference type="PROSITE" id="PS01131">
    <property type="entry name" value="RRNA_A_DIMETH"/>
    <property type="match status" value="1"/>
</dbReference>
<organism evidence="10 11">
    <name type="scientific">Mucisphaera calidilacus</name>
    <dbReference type="NCBI Taxonomy" id="2527982"/>
    <lineage>
        <taxon>Bacteria</taxon>
        <taxon>Pseudomonadati</taxon>
        <taxon>Planctomycetota</taxon>
        <taxon>Phycisphaerae</taxon>
        <taxon>Phycisphaerales</taxon>
        <taxon>Phycisphaeraceae</taxon>
        <taxon>Mucisphaera</taxon>
    </lineage>
</organism>
<dbReference type="SMART" id="SM00650">
    <property type="entry name" value="rADc"/>
    <property type="match status" value="1"/>
</dbReference>
<comment type="function">
    <text evidence="7">Specifically dimethylates two adjacent adenosines (A1518 and A1519) in the loop of a conserved hairpin near the 3'-end of 16S rRNA in the 30S particle. May play a critical role in biogenesis of 30S subunits.</text>
</comment>
<evidence type="ECO:0000256" key="7">
    <source>
        <dbReference type="HAMAP-Rule" id="MF_00607"/>
    </source>
</evidence>
<feature type="binding site" evidence="7 8">
    <location>
        <position position="126"/>
    </location>
    <ligand>
        <name>S-adenosyl-L-methionine</name>
        <dbReference type="ChEBI" id="CHEBI:59789"/>
    </ligand>
</feature>
<feature type="binding site" evidence="7 8">
    <location>
        <position position="74"/>
    </location>
    <ligand>
        <name>S-adenosyl-L-methionine</name>
        <dbReference type="ChEBI" id="CHEBI:59789"/>
    </ligand>
</feature>
<gene>
    <name evidence="7 10" type="primary">rsmA</name>
    <name evidence="7" type="synonym">ksgA</name>
    <name evidence="10" type="ORF">Pan265_09850</name>
</gene>
<dbReference type="InterPro" id="IPR020598">
    <property type="entry name" value="rRNA_Ade_methylase_Trfase_N"/>
</dbReference>
<dbReference type="EC" id="2.1.1.182" evidence="7"/>
<dbReference type="NCBIfam" id="TIGR00755">
    <property type="entry name" value="ksgA"/>
    <property type="match status" value="1"/>
</dbReference>
<comment type="subcellular location">
    <subcellularLocation>
        <location evidence="7">Cytoplasm</location>
    </subcellularLocation>
</comment>
<dbReference type="PANTHER" id="PTHR11727">
    <property type="entry name" value="DIMETHYLADENOSINE TRANSFERASE"/>
    <property type="match status" value="1"/>
</dbReference>
<dbReference type="InterPro" id="IPR020596">
    <property type="entry name" value="rRNA_Ade_Mease_Trfase_CS"/>
</dbReference>
<dbReference type="RefSeq" id="WP_236254703.1">
    <property type="nucleotide sequence ID" value="NZ_CP036280.1"/>
</dbReference>
<keyword evidence="4 7" id="KW-0808">Transferase</keyword>
<name>A0A518BVX7_9BACT</name>
<evidence type="ECO:0000256" key="6">
    <source>
        <dbReference type="ARBA" id="ARBA00022884"/>
    </source>
</evidence>